<keyword evidence="16" id="KW-1185">Reference proteome</keyword>
<dbReference type="GO" id="GO:0008982">
    <property type="term" value="F:protein-N(PI)-phosphohistidine-sugar phosphotransferase activity"/>
    <property type="evidence" value="ECO:0007669"/>
    <property type="project" value="InterPro"/>
</dbReference>
<gene>
    <name evidence="15" type="primary">ptsG</name>
    <name evidence="15" type="ordered locus">BDU_648</name>
</gene>
<evidence type="ECO:0000256" key="2">
    <source>
        <dbReference type="ARBA" id="ARBA00022448"/>
    </source>
</evidence>
<evidence type="ECO:0000256" key="4">
    <source>
        <dbReference type="ARBA" id="ARBA00022597"/>
    </source>
</evidence>
<dbReference type="EMBL" id="CP000976">
    <property type="protein sequence ID" value="ACH93577.1"/>
    <property type="molecule type" value="Genomic_DNA"/>
</dbReference>
<organism evidence="15 16">
    <name type="scientific">Borrelia duttonii (strain Ly)</name>
    <dbReference type="NCBI Taxonomy" id="412419"/>
    <lineage>
        <taxon>Bacteria</taxon>
        <taxon>Pseudomonadati</taxon>
        <taxon>Spirochaetota</taxon>
        <taxon>Spirochaetia</taxon>
        <taxon>Spirochaetales</taxon>
        <taxon>Borreliaceae</taxon>
        <taxon>Borrelia</taxon>
    </lineage>
</organism>
<feature type="transmembrane region" description="Helical" evidence="12">
    <location>
        <begin position="361"/>
        <end position="380"/>
    </location>
</feature>
<dbReference type="GO" id="GO:0090563">
    <property type="term" value="F:protein-phosphocysteine-sugar phosphotransferase activity"/>
    <property type="evidence" value="ECO:0007669"/>
    <property type="project" value="TreeGrafter"/>
</dbReference>
<feature type="transmembrane region" description="Helical" evidence="12">
    <location>
        <begin position="196"/>
        <end position="218"/>
    </location>
</feature>
<dbReference type="InterPro" id="IPR018113">
    <property type="entry name" value="PTrfase_EIIB_Cys"/>
</dbReference>
<feature type="transmembrane region" description="Helical" evidence="12">
    <location>
        <begin position="121"/>
        <end position="149"/>
    </location>
</feature>
<feature type="transmembrane region" description="Helical" evidence="12">
    <location>
        <begin position="330"/>
        <end position="354"/>
    </location>
</feature>
<evidence type="ECO:0000313" key="15">
    <source>
        <dbReference type="EMBL" id="ACH93577.1"/>
    </source>
</evidence>
<dbReference type="AlphaFoldDB" id="B5RMJ1"/>
<feature type="transmembrane region" description="Helical" evidence="12">
    <location>
        <begin position="90"/>
        <end position="109"/>
    </location>
</feature>
<dbReference type="SUPFAM" id="SSF55604">
    <property type="entry name" value="Glucose permease domain IIB"/>
    <property type="match status" value="1"/>
</dbReference>
<dbReference type="EC" id="2.7.1.69" evidence="15"/>
<dbReference type="eggNOG" id="COG1264">
    <property type="taxonomic scope" value="Bacteria"/>
</dbReference>
<keyword evidence="8" id="KW-0418">Kinase</keyword>
<feature type="transmembrane region" description="Helical" evidence="12">
    <location>
        <begin position="270"/>
        <end position="296"/>
    </location>
</feature>
<evidence type="ECO:0000256" key="10">
    <source>
        <dbReference type="ARBA" id="ARBA00023136"/>
    </source>
</evidence>
<keyword evidence="7 12" id="KW-0812">Transmembrane</keyword>
<evidence type="ECO:0000256" key="11">
    <source>
        <dbReference type="PROSITE-ProRule" id="PRU00421"/>
    </source>
</evidence>
<dbReference type="Proteomes" id="UP000000611">
    <property type="component" value="Chromosome"/>
</dbReference>
<dbReference type="NCBIfam" id="TIGR00826">
    <property type="entry name" value="EIIB_glc"/>
    <property type="match status" value="1"/>
</dbReference>
<feature type="transmembrane region" description="Helical" evidence="12">
    <location>
        <begin position="170"/>
        <end position="190"/>
    </location>
</feature>
<dbReference type="PANTHER" id="PTHR30009:SF24">
    <property type="entry name" value="PTS SYSTEM, IIBC COMPONENT"/>
    <property type="match status" value="1"/>
</dbReference>
<evidence type="ECO:0000256" key="12">
    <source>
        <dbReference type="SAM" id="Phobius"/>
    </source>
</evidence>
<evidence type="ECO:0000256" key="5">
    <source>
        <dbReference type="ARBA" id="ARBA00022679"/>
    </source>
</evidence>
<comment type="subcellular location">
    <subcellularLocation>
        <location evidence="1">Cell membrane</location>
        <topology evidence="1">Multi-pass membrane protein</topology>
    </subcellularLocation>
</comment>
<dbReference type="PROSITE" id="PS51103">
    <property type="entry name" value="PTS_EIIC_TYPE_1"/>
    <property type="match status" value="1"/>
</dbReference>
<dbReference type="PROSITE" id="PS01035">
    <property type="entry name" value="PTS_EIIB_TYPE_1_CYS"/>
    <property type="match status" value="1"/>
</dbReference>
<evidence type="ECO:0000256" key="9">
    <source>
        <dbReference type="ARBA" id="ARBA00022989"/>
    </source>
</evidence>
<dbReference type="Pfam" id="PF02378">
    <property type="entry name" value="PTS_EIIC"/>
    <property type="match status" value="1"/>
</dbReference>
<evidence type="ECO:0000256" key="7">
    <source>
        <dbReference type="ARBA" id="ARBA00022692"/>
    </source>
</evidence>
<keyword evidence="4" id="KW-0762">Sugar transport</keyword>
<dbReference type="eggNOG" id="COG1263">
    <property type="taxonomic scope" value="Bacteria"/>
</dbReference>
<evidence type="ECO:0000313" key="16">
    <source>
        <dbReference type="Proteomes" id="UP000000611"/>
    </source>
</evidence>
<protein>
    <submittedName>
        <fullName evidence="15">PTS system, glucose-specific IIBC component</fullName>
        <ecNumber evidence="15">2.7.1.69</ecNumber>
    </submittedName>
</protein>
<dbReference type="RefSeq" id="WP_012538386.1">
    <property type="nucleotide sequence ID" value="NC_011229.1"/>
</dbReference>
<evidence type="ECO:0000259" key="14">
    <source>
        <dbReference type="PROSITE" id="PS51103"/>
    </source>
</evidence>
<evidence type="ECO:0000256" key="3">
    <source>
        <dbReference type="ARBA" id="ARBA00022475"/>
    </source>
</evidence>
<dbReference type="PROSITE" id="PS51098">
    <property type="entry name" value="PTS_EIIB_TYPE_1"/>
    <property type="match status" value="1"/>
</dbReference>
<keyword evidence="10 12" id="KW-0472">Membrane</keyword>
<keyword evidence="5 15" id="KW-0808">Transferase</keyword>
<dbReference type="PANTHER" id="PTHR30009">
    <property type="entry name" value="CYTOCHROME C-TYPE SYNTHESIS PROTEIN AND PTS TRANSMEMBRANE COMPONENT"/>
    <property type="match status" value="1"/>
</dbReference>
<dbReference type="InterPro" id="IPR001996">
    <property type="entry name" value="PTS_IIB_1"/>
</dbReference>
<dbReference type="HOGENOM" id="CLU_012312_1_0_12"/>
<feature type="transmembrane region" description="Helical" evidence="12">
    <location>
        <begin position="230"/>
        <end position="250"/>
    </location>
</feature>
<keyword evidence="9 12" id="KW-1133">Transmembrane helix</keyword>
<keyword evidence="6" id="KW-0598">Phosphotransferase system</keyword>
<feature type="transmembrane region" description="Helical" evidence="12">
    <location>
        <begin position="60"/>
        <end position="83"/>
    </location>
</feature>
<dbReference type="InterPro" id="IPR013013">
    <property type="entry name" value="PTS_EIIC_1"/>
</dbReference>
<evidence type="ECO:0000256" key="8">
    <source>
        <dbReference type="ARBA" id="ARBA00022777"/>
    </source>
</evidence>
<dbReference type="Gene3D" id="3.30.1360.60">
    <property type="entry name" value="Glucose permease domain IIB"/>
    <property type="match status" value="1"/>
</dbReference>
<dbReference type="OrthoDB" id="9764327at2"/>
<feature type="active site" description="Phosphocysteine intermediate; for EIIB activity" evidence="11">
    <location>
        <position position="461"/>
    </location>
</feature>
<keyword evidence="2" id="KW-0813">Transport</keyword>
<evidence type="ECO:0000256" key="1">
    <source>
        <dbReference type="ARBA" id="ARBA00004651"/>
    </source>
</evidence>
<accession>B5RMJ1</accession>
<dbReference type="GO" id="GO:0009401">
    <property type="term" value="P:phosphoenolpyruvate-dependent sugar phosphotransferase system"/>
    <property type="evidence" value="ECO:0007669"/>
    <property type="project" value="UniProtKB-KW"/>
</dbReference>
<dbReference type="STRING" id="412419.BDU_648"/>
<dbReference type="KEGG" id="bdu:BDU_648"/>
<dbReference type="CDD" id="cd00212">
    <property type="entry name" value="PTS_IIB_glc"/>
    <property type="match status" value="1"/>
</dbReference>
<evidence type="ECO:0000256" key="6">
    <source>
        <dbReference type="ARBA" id="ARBA00022683"/>
    </source>
</evidence>
<sequence>MGRFFQNAQKFGRSFMLPIAILPAAGLFLGIGGAFSNPATISTYTFLDVFFLQSVFNIMRTAGAIIFVNLPPIFAIGVAVGLAKSDKGTAGLAAFIGYLVLNSTIGILVEMFGKVEDFSNGAIGLILGIKTLETGVFGGIIVGIMTYCLHNKFNKVEFPRVLGFFSGSRFIPIIVSLSSIFLAVLMFIFWPFMQSGISMVGVLVDATGYVGTLIYGIFLRMLGPFGLHHIFYLPFWTTGIGGSEIINGKLVEGTQNIFFAELSSHSTDKFFIGTSRFMSGRFITMMFGLPGAALALYRLAKPNQKEKVFGLLLSSALTSFLTGITEPLEFSFLFVAPVLYVVHAVFDGCAFMVAHILQITIGQTFSGGFIDFVLFGILQGNARTNWVLVPMVGVCWFWLYYFSFTFLISKFDYKTPGREDIVNSHDSFSLSKNEVVREGDVSVQVVMGLGGRDNIVELDCCATRLRVTVKDSIKVSKSILESTGAKGIIIKSSGVQVVYGPGVSVLKNEIEEYLDNEEN</sequence>
<feature type="domain" description="PTS EIIB type-1" evidence="13">
    <location>
        <begin position="439"/>
        <end position="519"/>
    </location>
</feature>
<proteinExistence type="predicted"/>
<dbReference type="InterPro" id="IPR036878">
    <property type="entry name" value="Glu_permease_IIB"/>
</dbReference>
<feature type="transmembrane region" description="Helical" evidence="12">
    <location>
        <begin position="386"/>
        <end position="408"/>
    </location>
</feature>
<evidence type="ECO:0000259" key="13">
    <source>
        <dbReference type="PROSITE" id="PS51098"/>
    </source>
</evidence>
<name>B5RMJ1_BORDL</name>
<reference evidence="15 16" key="1">
    <citation type="journal article" date="2008" name="PLoS Genet.">
        <title>The genome of Borrelia recurrentis, the agent of deadly louse-borne relapsing fever, is a degraded subset of tick-borne Borrelia duttonii.</title>
        <authorList>
            <person name="Lescot M."/>
            <person name="Audic S."/>
            <person name="Robert C."/>
            <person name="Nguyen T.T."/>
            <person name="Blanc G."/>
            <person name="Cutler S.J."/>
            <person name="Wincker P."/>
            <person name="Couloux A."/>
            <person name="Claverie J.-M."/>
            <person name="Raoult D."/>
            <person name="Drancourt M."/>
        </authorList>
    </citation>
    <scope>NUCLEOTIDE SEQUENCE [LARGE SCALE GENOMIC DNA]</scope>
    <source>
        <strain evidence="15 16">Ly</strain>
    </source>
</reference>
<dbReference type="GO" id="GO:0005886">
    <property type="term" value="C:plasma membrane"/>
    <property type="evidence" value="ECO:0007669"/>
    <property type="project" value="UniProtKB-SubCell"/>
</dbReference>
<dbReference type="InterPro" id="IPR050429">
    <property type="entry name" value="PTS_Glucose_EIICBA"/>
</dbReference>
<dbReference type="InterPro" id="IPR003352">
    <property type="entry name" value="PTS_EIIC"/>
</dbReference>
<dbReference type="Pfam" id="PF00367">
    <property type="entry name" value="PTS_EIIB"/>
    <property type="match status" value="1"/>
</dbReference>
<feature type="domain" description="PTS EIIC type-1" evidence="14">
    <location>
        <begin position="2"/>
        <end position="420"/>
    </location>
</feature>
<keyword evidence="3" id="KW-1003">Cell membrane</keyword>
<dbReference type="GO" id="GO:0016301">
    <property type="term" value="F:kinase activity"/>
    <property type="evidence" value="ECO:0007669"/>
    <property type="project" value="UniProtKB-KW"/>
</dbReference>